<dbReference type="InterPro" id="IPR050776">
    <property type="entry name" value="Ank_Repeat/CDKN_Inhibitor"/>
</dbReference>
<reference evidence="5 6" key="1">
    <citation type="journal article" date="2014" name="BMC Genomics">
        <title>Comparative genome sequencing reveals chemotype-specific gene clusters in the toxigenic black mold Stachybotrys.</title>
        <authorList>
            <person name="Semeiks J."/>
            <person name="Borek D."/>
            <person name="Otwinowski Z."/>
            <person name="Grishin N.V."/>
        </authorList>
    </citation>
    <scope>NUCLEOTIDE SEQUENCE [LARGE SCALE GENOMIC DNA]</scope>
    <source>
        <strain evidence="5 6">IBT 40285</strain>
    </source>
</reference>
<evidence type="ECO:0000256" key="3">
    <source>
        <dbReference type="PROSITE-ProRule" id="PRU00023"/>
    </source>
</evidence>
<feature type="repeat" description="ANK" evidence="3">
    <location>
        <begin position="27"/>
        <end position="59"/>
    </location>
</feature>
<dbReference type="EMBL" id="KL659341">
    <property type="protein sequence ID" value="KFA69868.1"/>
    <property type="molecule type" value="Genomic_DNA"/>
</dbReference>
<dbReference type="InterPro" id="IPR036770">
    <property type="entry name" value="Ankyrin_rpt-contain_sf"/>
</dbReference>
<proteinExistence type="predicted"/>
<dbReference type="PANTHER" id="PTHR24201">
    <property type="entry name" value="ANK_REP_REGION DOMAIN-CONTAINING PROTEIN"/>
    <property type="match status" value="1"/>
</dbReference>
<feature type="region of interest" description="Disordered" evidence="4">
    <location>
        <begin position="130"/>
        <end position="151"/>
    </location>
</feature>
<feature type="region of interest" description="Disordered" evidence="4">
    <location>
        <begin position="409"/>
        <end position="440"/>
    </location>
</feature>
<evidence type="ECO:0000313" key="6">
    <source>
        <dbReference type="Proteomes" id="UP000028524"/>
    </source>
</evidence>
<gene>
    <name evidence="5" type="ORF">S40285_08986</name>
</gene>
<dbReference type="Pfam" id="PF12796">
    <property type="entry name" value="Ank_2"/>
    <property type="match status" value="1"/>
</dbReference>
<evidence type="ECO:0000256" key="2">
    <source>
        <dbReference type="ARBA" id="ARBA00023043"/>
    </source>
</evidence>
<dbReference type="OrthoDB" id="539213at2759"/>
<feature type="repeat" description="ANK" evidence="3">
    <location>
        <begin position="61"/>
        <end position="93"/>
    </location>
</feature>
<organism evidence="5 6">
    <name type="scientific">Stachybotrys chlorohalonatus (strain IBT 40285)</name>
    <dbReference type="NCBI Taxonomy" id="1283841"/>
    <lineage>
        <taxon>Eukaryota</taxon>
        <taxon>Fungi</taxon>
        <taxon>Dikarya</taxon>
        <taxon>Ascomycota</taxon>
        <taxon>Pezizomycotina</taxon>
        <taxon>Sordariomycetes</taxon>
        <taxon>Hypocreomycetidae</taxon>
        <taxon>Hypocreales</taxon>
        <taxon>Stachybotryaceae</taxon>
        <taxon>Stachybotrys</taxon>
    </lineage>
</organism>
<feature type="compositionally biased region" description="Low complexity" evidence="4">
    <location>
        <begin position="430"/>
        <end position="440"/>
    </location>
</feature>
<feature type="compositionally biased region" description="Acidic residues" evidence="4">
    <location>
        <begin position="137"/>
        <end position="149"/>
    </location>
</feature>
<dbReference type="InterPro" id="IPR002110">
    <property type="entry name" value="Ankyrin_rpt"/>
</dbReference>
<evidence type="ECO:0000313" key="5">
    <source>
        <dbReference type="EMBL" id="KFA69868.1"/>
    </source>
</evidence>
<evidence type="ECO:0000256" key="4">
    <source>
        <dbReference type="SAM" id="MobiDB-lite"/>
    </source>
</evidence>
<dbReference type="STRING" id="1283841.A0A084R0Y3"/>
<name>A0A084R0Y3_STAC4</name>
<dbReference type="SUPFAM" id="SSF48403">
    <property type="entry name" value="Ankyrin repeat"/>
    <property type="match status" value="1"/>
</dbReference>
<dbReference type="HOGENOM" id="CLU_593353_0_0_1"/>
<keyword evidence="6" id="KW-1185">Reference proteome</keyword>
<protein>
    <submittedName>
        <fullName evidence="5">Uncharacterized protein</fullName>
    </submittedName>
</protein>
<keyword evidence="1" id="KW-0677">Repeat</keyword>
<dbReference type="Gene3D" id="1.25.40.20">
    <property type="entry name" value="Ankyrin repeat-containing domain"/>
    <property type="match status" value="1"/>
</dbReference>
<feature type="compositionally biased region" description="Polar residues" evidence="4">
    <location>
        <begin position="409"/>
        <end position="422"/>
    </location>
</feature>
<keyword evidence="2 3" id="KW-0040">ANK repeat</keyword>
<dbReference type="Proteomes" id="UP000028524">
    <property type="component" value="Unassembled WGS sequence"/>
</dbReference>
<dbReference type="PROSITE" id="PS50088">
    <property type="entry name" value="ANK_REPEAT"/>
    <property type="match status" value="2"/>
</dbReference>
<sequence>MSYYGLPWYDAGPWGGTFADINEEDHCGRTPIFFAAAMGQFESCRVLIPLGADTIHRGHVYGQTPFSLAAAHGHKDVLERRIDNGCEANDHTSVVTPLWLAARVDHLEIFKLLPQDINCNSTKSKLRLQTWQNKDESETDEGDREENDDVILSKLPRRLHSSGRRLACPFHKRSPTKYSAGACNGKGFGSIYRLKSQLGKVQFLLDKIKGHKPCEEREEPTDYENGFDNFQFDKLGSKQLFAGTKSDGECWCTIFDALFPDWPKTSLFGLLSMITREIPFIPNSTSDQDHQNQAKLADLMRTAVSVRDDLLSSATVDQIMNSQDGRDGGQPILEVLGPAYEPLLERMHILLLMKGRESPDRESAADVIWPTSTAYQPNPSVNVLSSTSSSQQRPAPLNMGENAIQINQAPQRSMRSHQNPPSTRIFRCYPPSTSTAPDTATSTRIMPITLPLQRLVQDTAS</sequence>
<accession>A0A084R0Y3</accession>
<dbReference type="SMART" id="SM00248">
    <property type="entry name" value="ANK"/>
    <property type="match status" value="3"/>
</dbReference>
<dbReference type="InParanoid" id="A0A084R0Y3"/>
<dbReference type="AlphaFoldDB" id="A0A084R0Y3"/>
<evidence type="ECO:0000256" key="1">
    <source>
        <dbReference type="ARBA" id="ARBA00022737"/>
    </source>
</evidence>
<dbReference type="PROSITE" id="PS50297">
    <property type="entry name" value="ANK_REP_REGION"/>
    <property type="match status" value="1"/>
</dbReference>